<dbReference type="InterPro" id="IPR036772">
    <property type="entry name" value="SRCR-like_dom_sf"/>
</dbReference>
<evidence type="ECO:0000259" key="3">
    <source>
        <dbReference type="PROSITE" id="PS50287"/>
    </source>
</evidence>
<keyword evidence="1 2" id="KW-1015">Disulfide bond</keyword>
<dbReference type="SMART" id="SM00202">
    <property type="entry name" value="SR"/>
    <property type="match status" value="1"/>
</dbReference>
<dbReference type="FunFam" id="3.10.250.10:FF:000057">
    <property type="entry name" value="Uncharacterized protein"/>
    <property type="match status" value="1"/>
</dbReference>
<comment type="caution">
    <text evidence="2">Lacks conserved residue(s) required for the propagation of feature annotation.</text>
</comment>
<dbReference type="SUPFAM" id="SSF56487">
    <property type="entry name" value="SRCR-like"/>
    <property type="match status" value="1"/>
</dbReference>
<organism evidence="4 5">
    <name type="scientific">Cirrhinus mrigala</name>
    <name type="common">Mrigala</name>
    <dbReference type="NCBI Taxonomy" id="683832"/>
    <lineage>
        <taxon>Eukaryota</taxon>
        <taxon>Metazoa</taxon>
        <taxon>Chordata</taxon>
        <taxon>Craniata</taxon>
        <taxon>Vertebrata</taxon>
        <taxon>Euteleostomi</taxon>
        <taxon>Actinopterygii</taxon>
        <taxon>Neopterygii</taxon>
        <taxon>Teleostei</taxon>
        <taxon>Ostariophysi</taxon>
        <taxon>Cypriniformes</taxon>
        <taxon>Cyprinidae</taxon>
        <taxon>Labeoninae</taxon>
        <taxon>Labeonini</taxon>
        <taxon>Cirrhinus</taxon>
    </lineage>
</organism>
<sequence length="86" mass="9103">LVNGFNLCSGRVEVFHNGTWGTVCDDLGVVIEAKSNAYFGQGSGQIWLDDVQCSGNESTLKNCSSRAWGSHDCGHHEDAGVICQGG</sequence>
<dbReference type="PRINTS" id="PR00258">
    <property type="entry name" value="SPERACTRCPTR"/>
</dbReference>
<feature type="non-terminal residue" evidence="4">
    <location>
        <position position="86"/>
    </location>
</feature>
<accession>A0ABD0RA66</accession>
<dbReference type="Proteomes" id="UP001529510">
    <property type="component" value="Unassembled WGS sequence"/>
</dbReference>
<dbReference type="PROSITE" id="PS50287">
    <property type="entry name" value="SRCR_2"/>
    <property type="match status" value="1"/>
</dbReference>
<protein>
    <recommendedName>
        <fullName evidence="3">SRCR domain-containing protein</fullName>
    </recommendedName>
</protein>
<name>A0ABD0RA66_CIRMR</name>
<reference evidence="4 5" key="1">
    <citation type="submission" date="2024-05" db="EMBL/GenBank/DDBJ databases">
        <title>Genome sequencing and assembly of Indian major carp, Cirrhinus mrigala (Hamilton, 1822).</title>
        <authorList>
            <person name="Mohindra V."/>
            <person name="Chowdhury L.M."/>
            <person name="Lal K."/>
            <person name="Jena J.K."/>
        </authorList>
    </citation>
    <scope>NUCLEOTIDE SEQUENCE [LARGE SCALE GENOMIC DNA]</scope>
    <source>
        <strain evidence="4">CM1030</strain>
        <tissue evidence="4">Blood</tissue>
    </source>
</reference>
<dbReference type="Gene3D" id="3.10.250.10">
    <property type="entry name" value="SRCR-like domain"/>
    <property type="match status" value="2"/>
</dbReference>
<dbReference type="Pfam" id="PF00530">
    <property type="entry name" value="SRCR"/>
    <property type="match status" value="2"/>
</dbReference>
<evidence type="ECO:0000256" key="1">
    <source>
        <dbReference type="ARBA" id="ARBA00023157"/>
    </source>
</evidence>
<dbReference type="PANTHER" id="PTHR48071:SF18">
    <property type="entry name" value="DELETED IN MALIGNANT BRAIN TUMORS 1 PROTEIN-RELATED"/>
    <property type="match status" value="1"/>
</dbReference>
<dbReference type="AlphaFoldDB" id="A0ABD0RA66"/>
<feature type="disulfide bond" evidence="2">
    <location>
        <begin position="53"/>
        <end position="63"/>
    </location>
</feature>
<dbReference type="EMBL" id="JAMKFB020000004">
    <property type="protein sequence ID" value="KAL0195261.1"/>
    <property type="molecule type" value="Genomic_DNA"/>
</dbReference>
<feature type="non-terminal residue" evidence="4">
    <location>
        <position position="1"/>
    </location>
</feature>
<evidence type="ECO:0000256" key="2">
    <source>
        <dbReference type="PROSITE-ProRule" id="PRU00196"/>
    </source>
</evidence>
<dbReference type="InterPro" id="IPR001190">
    <property type="entry name" value="SRCR"/>
</dbReference>
<gene>
    <name evidence="4" type="ORF">M9458_008833</name>
</gene>
<proteinExistence type="predicted"/>
<keyword evidence="5" id="KW-1185">Reference proteome</keyword>
<evidence type="ECO:0000313" key="4">
    <source>
        <dbReference type="EMBL" id="KAL0195261.1"/>
    </source>
</evidence>
<dbReference type="PANTHER" id="PTHR48071">
    <property type="entry name" value="SRCR DOMAIN-CONTAINING PROTEIN"/>
    <property type="match status" value="1"/>
</dbReference>
<evidence type="ECO:0000313" key="5">
    <source>
        <dbReference type="Proteomes" id="UP001529510"/>
    </source>
</evidence>
<feature type="domain" description="SRCR" evidence="3">
    <location>
        <begin position="1"/>
        <end position="84"/>
    </location>
</feature>
<comment type="caution">
    <text evidence="4">The sequence shown here is derived from an EMBL/GenBank/DDBJ whole genome shotgun (WGS) entry which is preliminary data.</text>
</comment>